<dbReference type="InterPro" id="IPR036291">
    <property type="entry name" value="NAD(P)-bd_dom_sf"/>
</dbReference>
<feature type="non-terminal residue" evidence="1">
    <location>
        <position position="1"/>
    </location>
</feature>
<evidence type="ECO:0000313" key="1">
    <source>
        <dbReference type="EMBL" id="KZP33085.1"/>
    </source>
</evidence>
<proteinExistence type="predicted"/>
<dbReference type="EMBL" id="KV417483">
    <property type="protein sequence ID" value="KZP33085.1"/>
    <property type="molecule type" value="Genomic_DNA"/>
</dbReference>
<dbReference type="Gene3D" id="3.40.50.720">
    <property type="entry name" value="NAD(P)-binding Rossmann-like Domain"/>
    <property type="match status" value="1"/>
</dbReference>
<keyword evidence="2" id="KW-1185">Reference proteome</keyword>
<evidence type="ECO:0008006" key="3">
    <source>
        <dbReference type="Google" id="ProtNLM"/>
    </source>
</evidence>
<dbReference type="OrthoDB" id="2681032at2759"/>
<sequence length="87" mass="9054">RNLVDLALQSSHPSTIRFIFTSSIGSTLGLGLAKGAFPEEMQMDVATAVGSGYGEGKYVSERILHKSALQASSFRIGQISGGIPNGA</sequence>
<reference evidence="1 2" key="1">
    <citation type="journal article" date="2016" name="Mol. Biol. Evol.">
        <title>Comparative Genomics of Early-Diverging Mushroom-Forming Fungi Provides Insights into the Origins of Lignocellulose Decay Capabilities.</title>
        <authorList>
            <person name="Nagy L.G."/>
            <person name="Riley R."/>
            <person name="Tritt A."/>
            <person name="Adam C."/>
            <person name="Daum C."/>
            <person name="Floudas D."/>
            <person name="Sun H."/>
            <person name="Yadav J.S."/>
            <person name="Pangilinan J."/>
            <person name="Larsson K.H."/>
            <person name="Matsuura K."/>
            <person name="Barry K."/>
            <person name="Labutti K."/>
            <person name="Kuo R."/>
            <person name="Ohm R.A."/>
            <person name="Bhattacharya S.S."/>
            <person name="Shirouzu T."/>
            <person name="Yoshinaga Y."/>
            <person name="Martin F.M."/>
            <person name="Grigoriev I.V."/>
            <person name="Hibbett D.S."/>
        </authorList>
    </citation>
    <scope>NUCLEOTIDE SEQUENCE [LARGE SCALE GENOMIC DNA]</scope>
    <source>
        <strain evidence="1 2">CBS 109695</strain>
    </source>
</reference>
<accession>A0A166VUT2</accession>
<organism evidence="1 2">
    <name type="scientific">Athelia psychrophila</name>
    <dbReference type="NCBI Taxonomy" id="1759441"/>
    <lineage>
        <taxon>Eukaryota</taxon>
        <taxon>Fungi</taxon>
        <taxon>Dikarya</taxon>
        <taxon>Basidiomycota</taxon>
        <taxon>Agaricomycotina</taxon>
        <taxon>Agaricomycetes</taxon>
        <taxon>Agaricomycetidae</taxon>
        <taxon>Atheliales</taxon>
        <taxon>Atheliaceae</taxon>
        <taxon>Athelia</taxon>
    </lineage>
</organism>
<dbReference type="Proteomes" id="UP000076532">
    <property type="component" value="Unassembled WGS sequence"/>
</dbReference>
<gene>
    <name evidence="1" type="ORF">FIBSPDRAFT_721641</name>
</gene>
<dbReference type="SUPFAM" id="SSF51735">
    <property type="entry name" value="NAD(P)-binding Rossmann-fold domains"/>
    <property type="match status" value="1"/>
</dbReference>
<dbReference type="STRING" id="436010.A0A166VUT2"/>
<evidence type="ECO:0000313" key="2">
    <source>
        <dbReference type="Proteomes" id="UP000076532"/>
    </source>
</evidence>
<protein>
    <recommendedName>
        <fullName evidence="3">Thioester reductase (TE) domain-containing protein</fullName>
    </recommendedName>
</protein>
<dbReference type="AlphaFoldDB" id="A0A166VUT2"/>
<name>A0A166VUT2_9AGAM</name>